<evidence type="ECO:0000256" key="7">
    <source>
        <dbReference type="ARBA" id="ARBA00022932"/>
    </source>
</evidence>
<feature type="domain" description="DNA polymerase III beta sliding clamp C-terminal" evidence="11">
    <location>
        <begin position="250"/>
        <end position="327"/>
    </location>
</feature>
<dbReference type="InterPro" id="IPR022635">
    <property type="entry name" value="DNA_polIII_beta_C"/>
</dbReference>
<dbReference type="GO" id="GO:0005737">
    <property type="term" value="C:cytoplasm"/>
    <property type="evidence" value="ECO:0007669"/>
    <property type="project" value="UniProtKB-SubCell"/>
</dbReference>
<comment type="subcellular location">
    <subcellularLocation>
        <location evidence="1">Cytoplasm</location>
    </subcellularLocation>
</comment>
<feature type="domain" description="DNA polymerase III beta sliding clamp N-terminal" evidence="9">
    <location>
        <begin position="1"/>
        <end position="122"/>
    </location>
</feature>
<dbReference type="PIRSF" id="PIRSF000804">
    <property type="entry name" value="DNA_pol_III_b"/>
    <property type="match status" value="1"/>
</dbReference>
<evidence type="ECO:0000256" key="8">
    <source>
        <dbReference type="ARBA" id="ARBA00023125"/>
    </source>
</evidence>
<dbReference type="AlphaFoldDB" id="A0A3B0UGL8"/>
<gene>
    <name evidence="12" type="ORF">MNBD_BACTEROID07-886</name>
</gene>
<accession>A0A3B0UGL8</accession>
<dbReference type="GO" id="GO:0008408">
    <property type="term" value="F:3'-5' exonuclease activity"/>
    <property type="evidence" value="ECO:0007669"/>
    <property type="project" value="InterPro"/>
</dbReference>
<sequence length="327" mass="36750">MKFIISSASLLKSLQKISGVMSSSNTLPILDDFLFELSEEKSLKITASDLETTVSVVVQVDMAENPGKIAIPARMLLDITKTFPNIPVTFNVDMDSQEIQLLAGEGKYKLIGHNSDEFPQIPKLENTVSVTLNTSMLVNAFGKTLFATGTDELRPVMSGVYCEIEEDHMNFVATDAHKLVRYRRHDVKSDKSASFILPKKPLNHLKNIMPDDPEMEIKMDYNDTNAVFQFDDVTMVCRLIDGKYPNYEAVIPTQNPYKLVVNRKNLLDSLRRVAIFGSKSTHQVRFKISGQELVLTAEDIDYSSNAKERLSCNYSGEDIEIGFNSKF</sequence>
<dbReference type="GO" id="GO:0006271">
    <property type="term" value="P:DNA strand elongation involved in DNA replication"/>
    <property type="evidence" value="ECO:0007669"/>
    <property type="project" value="TreeGrafter"/>
</dbReference>
<evidence type="ECO:0000259" key="10">
    <source>
        <dbReference type="Pfam" id="PF02767"/>
    </source>
</evidence>
<evidence type="ECO:0000256" key="4">
    <source>
        <dbReference type="ARBA" id="ARBA00022679"/>
    </source>
</evidence>
<dbReference type="InterPro" id="IPR022637">
    <property type="entry name" value="DNA_polIII_beta_cen"/>
</dbReference>
<dbReference type="PANTHER" id="PTHR30478:SF0">
    <property type="entry name" value="BETA SLIDING CLAMP"/>
    <property type="match status" value="1"/>
</dbReference>
<name>A0A3B0UGL8_9ZZZZ</name>
<dbReference type="SUPFAM" id="SSF55979">
    <property type="entry name" value="DNA clamp"/>
    <property type="match status" value="3"/>
</dbReference>
<dbReference type="InterPro" id="IPR001001">
    <property type="entry name" value="DNA_polIII_beta"/>
</dbReference>
<keyword evidence="8" id="KW-0238">DNA-binding</keyword>
<dbReference type="GO" id="GO:0003677">
    <property type="term" value="F:DNA binding"/>
    <property type="evidence" value="ECO:0007669"/>
    <property type="project" value="UniProtKB-KW"/>
</dbReference>
<comment type="similarity">
    <text evidence="2">Belongs to the beta sliding clamp family.</text>
</comment>
<evidence type="ECO:0000313" key="12">
    <source>
        <dbReference type="EMBL" id="VAW27493.1"/>
    </source>
</evidence>
<evidence type="ECO:0000256" key="6">
    <source>
        <dbReference type="ARBA" id="ARBA00022705"/>
    </source>
</evidence>
<dbReference type="Pfam" id="PF00712">
    <property type="entry name" value="DNA_pol3_beta"/>
    <property type="match status" value="1"/>
</dbReference>
<evidence type="ECO:0000256" key="1">
    <source>
        <dbReference type="ARBA" id="ARBA00004496"/>
    </source>
</evidence>
<evidence type="ECO:0000259" key="11">
    <source>
        <dbReference type="Pfam" id="PF02768"/>
    </source>
</evidence>
<evidence type="ECO:0000259" key="9">
    <source>
        <dbReference type="Pfam" id="PF00712"/>
    </source>
</evidence>
<dbReference type="GO" id="GO:0009360">
    <property type="term" value="C:DNA polymerase III complex"/>
    <property type="evidence" value="ECO:0007669"/>
    <property type="project" value="InterPro"/>
</dbReference>
<dbReference type="Pfam" id="PF02767">
    <property type="entry name" value="DNA_pol3_beta_2"/>
    <property type="match status" value="1"/>
</dbReference>
<dbReference type="PANTHER" id="PTHR30478">
    <property type="entry name" value="DNA POLYMERASE III SUBUNIT BETA"/>
    <property type="match status" value="1"/>
</dbReference>
<keyword evidence="7" id="KW-0239">DNA-directed DNA polymerase</keyword>
<keyword evidence="4 12" id="KW-0808">Transferase</keyword>
<evidence type="ECO:0000256" key="2">
    <source>
        <dbReference type="ARBA" id="ARBA00010752"/>
    </source>
</evidence>
<dbReference type="InterPro" id="IPR022634">
    <property type="entry name" value="DNA_polIII_beta_N"/>
</dbReference>
<keyword evidence="6" id="KW-0235">DNA replication</keyword>
<dbReference type="SMART" id="SM00480">
    <property type="entry name" value="POL3Bc"/>
    <property type="match status" value="1"/>
</dbReference>
<dbReference type="Pfam" id="PF02768">
    <property type="entry name" value="DNA_pol3_beta_3"/>
    <property type="match status" value="1"/>
</dbReference>
<feature type="domain" description="DNA polymerase III beta sliding clamp central" evidence="10">
    <location>
        <begin position="132"/>
        <end position="246"/>
    </location>
</feature>
<dbReference type="Gene3D" id="3.10.150.10">
    <property type="entry name" value="DNA Polymerase III, subunit A, domain 2"/>
    <property type="match status" value="1"/>
</dbReference>
<dbReference type="GO" id="GO:0003887">
    <property type="term" value="F:DNA-directed DNA polymerase activity"/>
    <property type="evidence" value="ECO:0007669"/>
    <property type="project" value="UniProtKB-KW"/>
</dbReference>
<dbReference type="NCBIfam" id="TIGR00663">
    <property type="entry name" value="dnan"/>
    <property type="match status" value="1"/>
</dbReference>
<organism evidence="12">
    <name type="scientific">hydrothermal vent metagenome</name>
    <dbReference type="NCBI Taxonomy" id="652676"/>
    <lineage>
        <taxon>unclassified sequences</taxon>
        <taxon>metagenomes</taxon>
        <taxon>ecological metagenomes</taxon>
    </lineage>
</organism>
<dbReference type="InterPro" id="IPR046938">
    <property type="entry name" value="DNA_clamp_sf"/>
</dbReference>
<keyword evidence="5 12" id="KW-0548">Nucleotidyltransferase</keyword>
<dbReference type="EC" id="2.7.7.7" evidence="12"/>
<evidence type="ECO:0000256" key="3">
    <source>
        <dbReference type="ARBA" id="ARBA00022490"/>
    </source>
</evidence>
<evidence type="ECO:0000256" key="5">
    <source>
        <dbReference type="ARBA" id="ARBA00022695"/>
    </source>
</evidence>
<dbReference type="CDD" id="cd00140">
    <property type="entry name" value="beta_clamp"/>
    <property type="match status" value="1"/>
</dbReference>
<dbReference type="EMBL" id="UOET01000117">
    <property type="protein sequence ID" value="VAW27493.1"/>
    <property type="molecule type" value="Genomic_DNA"/>
</dbReference>
<protein>
    <submittedName>
        <fullName evidence="12">DNA polymerase III beta subunit</fullName>
        <ecNumber evidence="12">2.7.7.7</ecNumber>
    </submittedName>
</protein>
<dbReference type="Gene3D" id="3.70.10.10">
    <property type="match status" value="1"/>
</dbReference>
<keyword evidence="3" id="KW-0963">Cytoplasm</keyword>
<feature type="non-terminal residue" evidence="12">
    <location>
        <position position="327"/>
    </location>
</feature>
<proteinExistence type="inferred from homology"/>
<reference evidence="12" key="1">
    <citation type="submission" date="2018-06" db="EMBL/GenBank/DDBJ databases">
        <authorList>
            <person name="Zhirakovskaya E."/>
        </authorList>
    </citation>
    <scope>NUCLEOTIDE SEQUENCE</scope>
</reference>